<dbReference type="Pfam" id="PF00082">
    <property type="entry name" value="Peptidase_S8"/>
    <property type="match status" value="1"/>
</dbReference>
<keyword evidence="9 12" id="KW-0472">Membrane</keyword>
<dbReference type="InterPro" id="IPR000209">
    <property type="entry name" value="Peptidase_S8/S53_dom"/>
</dbReference>
<dbReference type="GO" id="GO:0006508">
    <property type="term" value="P:proteolysis"/>
    <property type="evidence" value="ECO:0007669"/>
    <property type="project" value="UniProtKB-KW"/>
</dbReference>
<evidence type="ECO:0000313" key="15">
    <source>
        <dbReference type="EMBL" id="TWJ08366.1"/>
    </source>
</evidence>
<feature type="region of interest" description="Disordered" evidence="11">
    <location>
        <begin position="228"/>
        <end position="260"/>
    </location>
</feature>
<sequence length="387" mass="40297">MRLMRGFLVVLAAVAGLTVPAFPAWADSCDLGDDAENTLQTLPWGLRSMSTEALWPLARGEGQTVAVIDSGVSDRHPVLAGAVDEGDDYTGEGKGGRCDESGHGTLIAGIIAGRPDPETDFAGMAPAARVYAVRLLRDTTRVSDEQVPIRLAAAIREAVDHGASVLNLSYEGTHHRDLRSAVEYAIAENVVVVAAAGNQRSSPDEPPYPAAYDGVLAVANVDESGQRASQSSAGNHVDVAAPGEGVVGPGRRGEGYSGDSGTSYSTAFVSGLAALLRSHLPELSAADVVDRIVRTAQHPPQGWNPEVGHGIIDPYRAMTADLSNDTTAAAGEAPRIRWEADRGYAARSAAGRLLAVAVVAVVLVAAGRAVLPRVRGRSARPADQPRV</sequence>
<dbReference type="PANTHER" id="PTHR43806:SF11">
    <property type="entry name" value="CEREVISIN-RELATED"/>
    <property type="match status" value="1"/>
</dbReference>
<evidence type="ECO:0000256" key="8">
    <source>
        <dbReference type="ARBA" id="ARBA00022989"/>
    </source>
</evidence>
<dbReference type="GO" id="GO:0005886">
    <property type="term" value="C:plasma membrane"/>
    <property type="evidence" value="ECO:0007669"/>
    <property type="project" value="UniProtKB-SubCell"/>
</dbReference>
<dbReference type="SUPFAM" id="SSF52743">
    <property type="entry name" value="Subtilisin-like"/>
    <property type="match status" value="1"/>
</dbReference>
<keyword evidence="3" id="KW-1003">Cell membrane</keyword>
<comment type="subcellular location">
    <subcellularLocation>
        <location evidence="1">Cell membrane</location>
        <topology evidence="1">Single-pass membrane protein</topology>
    </subcellularLocation>
</comment>
<dbReference type="OrthoDB" id="9798386at2"/>
<evidence type="ECO:0000256" key="4">
    <source>
        <dbReference type="ARBA" id="ARBA00022670"/>
    </source>
</evidence>
<keyword evidence="8 12" id="KW-1133">Transmembrane helix</keyword>
<dbReference type="InterPro" id="IPR015500">
    <property type="entry name" value="Peptidase_S8_subtilisin-rel"/>
</dbReference>
<keyword evidence="13" id="KW-0732">Signal</keyword>
<feature type="signal peptide" evidence="13">
    <location>
        <begin position="1"/>
        <end position="26"/>
    </location>
</feature>
<name>A0A562URX2_9ACTN</name>
<keyword evidence="7 10" id="KW-0720">Serine protease</keyword>
<evidence type="ECO:0000256" key="10">
    <source>
        <dbReference type="PROSITE-ProRule" id="PRU01240"/>
    </source>
</evidence>
<evidence type="ECO:0000256" key="2">
    <source>
        <dbReference type="ARBA" id="ARBA00011073"/>
    </source>
</evidence>
<dbReference type="Proteomes" id="UP000321617">
    <property type="component" value="Unassembled WGS sequence"/>
</dbReference>
<evidence type="ECO:0000256" key="7">
    <source>
        <dbReference type="ARBA" id="ARBA00022825"/>
    </source>
</evidence>
<evidence type="ECO:0000256" key="3">
    <source>
        <dbReference type="ARBA" id="ARBA00022475"/>
    </source>
</evidence>
<keyword evidence="16" id="KW-1185">Reference proteome</keyword>
<dbReference type="PROSITE" id="PS00137">
    <property type="entry name" value="SUBTILASE_HIS"/>
    <property type="match status" value="1"/>
</dbReference>
<dbReference type="InterPro" id="IPR023827">
    <property type="entry name" value="Peptidase_S8_Asp-AS"/>
</dbReference>
<evidence type="ECO:0000256" key="1">
    <source>
        <dbReference type="ARBA" id="ARBA00004162"/>
    </source>
</evidence>
<evidence type="ECO:0000256" key="12">
    <source>
        <dbReference type="SAM" id="Phobius"/>
    </source>
</evidence>
<comment type="similarity">
    <text evidence="2 10">Belongs to the peptidase S8 family.</text>
</comment>
<feature type="domain" description="Peptidase S8/S53" evidence="14">
    <location>
        <begin position="60"/>
        <end position="310"/>
    </location>
</feature>
<dbReference type="AlphaFoldDB" id="A0A562URX2"/>
<dbReference type="EMBL" id="VLLL01000008">
    <property type="protein sequence ID" value="TWJ08366.1"/>
    <property type="molecule type" value="Genomic_DNA"/>
</dbReference>
<dbReference type="PANTHER" id="PTHR43806">
    <property type="entry name" value="PEPTIDASE S8"/>
    <property type="match status" value="1"/>
</dbReference>
<gene>
    <name evidence="15" type="ORF">LX16_4594</name>
</gene>
<proteinExistence type="inferred from homology"/>
<feature type="transmembrane region" description="Helical" evidence="12">
    <location>
        <begin position="353"/>
        <end position="371"/>
    </location>
</feature>
<evidence type="ECO:0000256" key="11">
    <source>
        <dbReference type="SAM" id="MobiDB-lite"/>
    </source>
</evidence>
<organism evidence="15 16">
    <name type="scientific">Stackebrandtia albiflava</name>
    <dbReference type="NCBI Taxonomy" id="406432"/>
    <lineage>
        <taxon>Bacteria</taxon>
        <taxon>Bacillati</taxon>
        <taxon>Actinomycetota</taxon>
        <taxon>Actinomycetes</taxon>
        <taxon>Glycomycetales</taxon>
        <taxon>Glycomycetaceae</taxon>
        <taxon>Stackebrandtia</taxon>
    </lineage>
</organism>
<dbReference type="RefSeq" id="WP_147142933.1">
    <property type="nucleotide sequence ID" value="NZ_BAABIJ010000004.1"/>
</dbReference>
<feature type="chain" id="PRO_5021815150" evidence="13">
    <location>
        <begin position="27"/>
        <end position="387"/>
    </location>
</feature>
<protein>
    <submittedName>
        <fullName evidence="15">Type VII secretion-associated serine protease mycosin</fullName>
    </submittedName>
</protein>
<feature type="active site" description="Charge relay system" evidence="10">
    <location>
        <position position="103"/>
    </location>
</feature>
<evidence type="ECO:0000313" key="16">
    <source>
        <dbReference type="Proteomes" id="UP000321617"/>
    </source>
</evidence>
<dbReference type="PRINTS" id="PR00723">
    <property type="entry name" value="SUBTILISIN"/>
</dbReference>
<dbReference type="InterPro" id="IPR050131">
    <property type="entry name" value="Peptidase_S8_subtilisin-like"/>
</dbReference>
<dbReference type="InterPro" id="IPR022398">
    <property type="entry name" value="Peptidase_S8_His-AS"/>
</dbReference>
<reference evidence="15 16" key="1">
    <citation type="journal article" date="2013" name="Stand. Genomic Sci.">
        <title>Genomic Encyclopedia of Type Strains, Phase I: The one thousand microbial genomes (KMG-I) project.</title>
        <authorList>
            <person name="Kyrpides N.C."/>
            <person name="Woyke T."/>
            <person name="Eisen J.A."/>
            <person name="Garrity G."/>
            <person name="Lilburn T.G."/>
            <person name="Beck B.J."/>
            <person name="Whitman W.B."/>
            <person name="Hugenholtz P."/>
            <person name="Klenk H.P."/>
        </authorList>
    </citation>
    <scope>NUCLEOTIDE SEQUENCE [LARGE SCALE GENOMIC DNA]</scope>
    <source>
        <strain evidence="15 16">DSM 45044</strain>
    </source>
</reference>
<dbReference type="InterPro" id="IPR036852">
    <property type="entry name" value="Peptidase_S8/S53_dom_sf"/>
</dbReference>
<dbReference type="GO" id="GO:0004252">
    <property type="term" value="F:serine-type endopeptidase activity"/>
    <property type="evidence" value="ECO:0007669"/>
    <property type="project" value="UniProtKB-UniRule"/>
</dbReference>
<dbReference type="Gene3D" id="3.40.50.200">
    <property type="entry name" value="Peptidase S8/S53 domain"/>
    <property type="match status" value="1"/>
</dbReference>
<evidence type="ECO:0000256" key="5">
    <source>
        <dbReference type="ARBA" id="ARBA00022692"/>
    </source>
</evidence>
<feature type="active site" description="Charge relay system" evidence="10">
    <location>
        <position position="69"/>
    </location>
</feature>
<dbReference type="InterPro" id="IPR023834">
    <property type="entry name" value="T7SS_pept_S8A_mycosin"/>
</dbReference>
<keyword evidence="4 10" id="KW-0645">Protease</keyword>
<keyword evidence="6 10" id="KW-0378">Hydrolase</keyword>
<dbReference type="PROSITE" id="PS00136">
    <property type="entry name" value="SUBTILASE_ASP"/>
    <property type="match status" value="1"/>
</dbReference>
<keyword evidence="5 12" id="KW-0812">Transmembrane</keyword>
<dbReference type="NCBIfam" id="TIGR03921">
    <property type="entry name" value="T7SS_mycosin"/>
    <property type="match status" value="1"/>
</dbReference>
<dbReference type="PROSITE" id="PS51892">
    <property type="entry name" value="SUBTILASE"/>
    <property type="match status" value="1"/>
</dbReference>
<evidence type="ECO:0000256" key="6">
    <source>
        <dbReference type="ARBA" id="ARBA00022801"/>
    </source>
</evidence>
<evidence type="ECO:0000259" key="14">
    <source>
        <dbReference type="Pfam" id="PF00082"/>
    </source>
</evidence>
<comment type="caution">
    <text evidence="15">The sequence shown here is derived from an EMBL/GenBank/DDBJ whole genome shotgun (WGS) entry which is preliminary data.</text>
</comment>
<accession>A0A562URX2</accession>
<feature type="active site" description="Charge relay system" evidence="10">
    <location>
        <position position="263"/>
    </location>
</feature>
<evidence type="ECO:0000256" key="9">
    <source>
        <dbReference type="ARBA" id="ARBA00023136"/>
    </source>
</evidence>
<evidence type="ECO:0000256" key="13">
    <source>
        <dbReference type="SAM" id="SignalP"/>
    </source>
</evidence>
<feature type="compositionally biased region" description="Gly residues" evidence="11">
    <location>
        <begin position="245"/>
        <end position="258"/>
    </location>
</feature>